<evidence type="ECO:0000313" key="1">
    <source>
        <dbReference type="EMBL" id="HJA82760.1"/>
    </source>
</evidence>
<gene>
    <name evidence="1" type="ORF">H9785_02115</name>
</gene>
<sequence>MNCNVRPGKKFLKEFKRLYKHYKSLKGDVDALVVSLKDNPTQGVDLGGGIRKVRMAITSKGKGKSGGARIITLTVLVSTTDTDLWLLTLYDKSERETITDSEIAELRRQEGL</sequence>
<dbReference type="PIRSF" id="PIRSF039032">
    <property type="entry name" value="HigB-2"/>
    <property type="match status" value="1"/>
</dbReference>
<comment type="caution">
    <text evidence="1">The sequence shown here is derived from an EMBL/GenBank/DDBJ whole genome shotgun (WGS) entry which is preliminary data.</text>
</comment>
<reference evidence="1" key="2">
    <citation type="submission" date="2021-04" db="EMBL/GenBank/DDBJ databases">
        <authorList>
            <person name="Gilroy R."/>
        </authorList>
    </citation>
    <scope>NUCLEOTIDE SEQUENCE</scope>
    <source>
        <strain evidence="1">ChiHecec1B25-7008</strain>
    </source>
</reference>
<dbReference type="InterPro" id="IPR009387">
    <property type="entry name" value="HigB-2"/>
</dbReference>
<dbReference type="AlphaFoldDB" id="A0A9D2KTK4"/>
<proteinExistence type="predicted"/>
<dbReference type="EMBL" id="DWZE01000027">
    <property type="protein sequence ID" value="HJA82760.1"/>
    <property type="molecule type" value="Genomic_DNA"/>
</dbReference>
<evidence type="ECO:0000313" key="2">
    <source>
        <dbReference type="Proteomes" id="UP000823860"/>
    </source>
</evidence>
<reference evidence="1" key="1">
    <citation type="journal article" date="2021" name="PeerJ">
        <title>Extensive microbial diversity within the chicken gut microbiome revealed by metagenomics and culture.</title>
        <authorList>
            <person name="Gilroy R."/>
            <person name="Ravi A."/>
            <person name="Getino M."/>
            <person name="Pursley I."/>
            <person name="Horton D.L."/>
            <person name="Alikhan N.F."/>
            <person name="Baker D."/>
            <person name="Gharbi K."/>
            <person name="Hall N."/>
            <person name="Watson M."/>
            <person name="Adriaenssens E.M."/>
            <person name="Foster-Nyarko E."/>
            <person name="Jarju S."/>
            <person name="Secka A."/>
            <person name="Antonio M."/>
            <person name="Oren A."/>
            <person name="Chaudhuri R.R."/>
            <person name="La Ragione R."/>
            <person name="Hildebrand F."/>
            <person name="Pallen M.J."/>
        </authorList>
    </citation>
    <scope>NUCLEOTIDE SEQUENCE</scope>
    <source>
        <strain evidence="1">ChiHecec1B25-7008</strain>
    </source>
</reference>
<dbReference type="Proteomes" id="UP000823860">
    <property type="component" value="Unassembled WGS sequence"/>
</dbReference>
<protein>
    <submittedName>
        <fullName evidence="1">Type II toxin-antitoxin system RelE/ParE family toxin</fullName>
    </submittedName>
</protein>
<accession>A0A9D2KTK4</accession>
<dbReference type="Pfam" id="PF06296">
    <property type="entry name" value="RelE"/>
    <property type="match status" value="1"/>
</dbReference>
<name>A0A9D2KTK4_9BACE</name>
<organism evidence="1 2">
    <name type="scientific">Candidatus Bacteroides intestinavium</name>
    <dbReference type="NCBI Taxonomy" id="2838469"/>
    <lineage>
        <taxon>Bacteria</taxon>
        <taxon>Pseudomonadati</taxon>
        <taxon>Bacteroidota</taxon>
        <taxon>Bacteroidia</taxon>
        <taxon>Bacteroidales</taxon>
        <taxon>Bacteroidaceae</taxon>
        <taxon>Bacteroides</taxon>
    </lineage>
</organism>